<proteinExistence type="predicted"/>
<dbReference type="Proteomes" id="UP001367676">
    <property type="component" value="Unassembled WGS sequence"/>
</dbReference>
<protein>
    <submittedName>
        <fullName evidence="1">Uncharacterized protein</fullName>
    </submittedName>
</protein>
<dbReference type="EMBL" id="JBBCAQ010000022">
    <property type="protein sequence ID" value="KAK7590764.1"/>
    <property type="molecule type" value="Genomic_DNA"/>
</dbReference>
<gene>
    <name evidence="1" type="ORF">V9T40_002377</name>
</gene>
<organism evidence="1 2">
    <name type="scientific">Parthenolecanium corni</name>
    <dbReference type="NCBI Taxonomy" id="536013"/>
    <lineage>
        <taxon>Eukaryota</taxon>
        <taxon>Metazoa</taxon>
        <taxon>Ecdysozoa</taxon>
        <taxon>Arthropoda</taxon>
        <taxon>Hexapoda</taxon>
        <taxon>Insecta</taxon>
        <taxon>Pterygota</taxon>
        <taxon>Neoptera</taxon>
        <taxon>Paraneoptera</taxon>
        <taxon>Hemiptera</taxon>
        <taxon>Sternorrhyncha</taxon>
        <taxon>Coccoidea</taxon>
        <taxon>Coccidae</taxon>
        <taxon>Parthenolecanium</taxon>
    </lineage>
</organism>
<name>A0AAN9Y466_9HEMI</name>
<keyword evidence="2" id="KW-1185">Reference proteome</keyword>
<reference evidence="1 2" key="1">
    <citation type="submission" date="2024-03" db="EMBL/GenBank/DDBJ databases">
        <title>Adaptation during the transition from Ophiocordyceps entomopathogen to insect associate is accompanied by gene loss and intensified selection.</title>
        <authorList>
            <person name="Ward C.M."/>
            <person name="Onetto C.A."/>
            <person name="Borneman A.R."/>
        </authorList>
    </citation>
    <scope>NUCLEOTIDE SEQUENCE [LARGE SCALE GENOMIC DNA]</scope>
    <source>
        <strain evidence="1">AWRI1</strain>
        <tissue evidence="1">Single Adult Female</tissue>
    </source>
</reference>
<sequence length="98" mass="10979">MICSEGLFQAVAPVNAPCTRSVGNNLLPNAIIPQFGIYCHVVISHGFDLQHTSERPHLCGNDTKWNRLLVAEKKKQIGQSKQTVRTHSLPKRWKGFTL</sequence>
<evidence type="ECO:0000313" key="2">
    <source>
        <dbReference type="Proteomes" id="UP001367676"/>
    </source>
</evidence>
<comment type="caution">
    <text evidence="1">The sequence shown here is derived from an EMBL/GenBank/DDBJ whole genome shotgun (WGS) entry which is preliminary data.</text>
</comment>
<accession>A0AAN9Y466</accession>
<dbReference type="AlphaFoldDB" id="A0AAN9Y466"/>
<evidence type="ECO:0000313" key="1">
    <source>
        <dbReference type="EMBL" id="KAK7590764.1"/>
    </source>
</evidence>